<reference evidence="8" key="1">
    <citation type="submission" date="2016-10" db="EMBL/GenBank/DDBJ databases">
        <authorList>
            <person name="Varghese N."/>
            <person name="Submissions S."/>
        </authorList>
    </citation>
    <scope>NUCLEOTIDE SEQUENCE [LARGE SCALE GENOMIC DNA]</scope>
    <source>
        <strain evidence="8">DSM 26922</strain>
    </source>
</reference>
<proteinExistence type="predicted"/>
<evidence type="ECO:0000256" key="4">
    <source>
        <dbReference type="ARBA" id="ARBA00022989"/>
    </source>
</evidence>
<dbReference type="AlphaFoldDB" id="A0A1H2VXK1"/>
<dbReference type="SUPFAM" id="SSF103473">
    <property type="entry name" value="MFS general substrate transporter"/>
    <property type="match status" value="1"/>
</dbReference>
<keyword evidence="5 6" id="KW-0472">Membrane</keyword>
<dbReference type="GO" id="GO:0012505">
    <property type="term" value="C:endomembrane system"/>
    <property type="evidence" value="ECO:0007669"/>
    <property type="project" value="UniProtKB-SubCell"/>
</dbReference>
<keyword evidence="3 6" id="KW-0812">Transmembrane</keyword>
<keyword evidence="2" id="KW-0813">Transport</keyword>
<feature type="transmembrane region" description="Helical" evidence="6">
    <location>
        <begin position="325"/>
        <end position="347"/>
    </location>
</feature>
<feature type="transmembrane region" description="Helical" evidence="6">
    <location>
        <begin position="92"/>
        <end position="110"/>
    </location>
</feature>
<evidence type="ECO:0000256" key="2">
    <source>
        <dbReference type="ARBA" id="ARBA00022448"/>
    </source>
</evidence>
<dbReference type="InterPro" id="IPR050495">
    <property type="entry name" value="ATG22/LtaA_families"/>
</dbReference>
<evidence type="ECO:0000256" key="6">
    <source>
        <dbReference type="SAM" id="Phobius"/>
    </source>
</evidence>
<dbReference type="EMBL" id="FNOI01000002">
    <property type="protein sequence ID" value="SDW73132.1"/>
    <property type="molecule type" value="Genomic_DNA"/>
</dbReference>
<organism evidence="7 8">
    <name type="scientific">Litoreibacter albidus</name>
    <dbReference type="NCBI Taxonomy" id="670155"/>
    <lineage>
        <taxon>Bacteria</taxon>
        <taxon>Pseudomonadati</taxon>
        <taxon>Pseudomonadota</taxon>
        <taxon>Alphaproteobacteria</taxon>
        <taxon>Rhodobacterales</taxon>
        <taxon>Roseobacteraceae</taxon>
        <taxon>Litoreibacter</taxon>
    </lineage>
</organism>
<comment type="subcellular location">
    <subcellularLocation>
        <location evidence="1">Endomembrane system</location>
        <topology evidence="1">Multi-pass membrane protein</topology>
    </subcellularLocation>
</comment>
<protein>
    <submittedName>
        <fullName evidence="7">MFS transporter, UMF1 family</fullName>
    </submittedName>
</protein>
<feature type="transmembrane region" description="Helical" evidence="6">
    <location>
        <begin position="60"/>
        <end position="80"/>
    </location>
</feature>
<feature type="transmembrane region" description="Helical" evidence="6">
    <location>
        <begin position="434"/>
        <end position="453"/>
    </location>
</feature>
<keyword evidence="8" id="KW-1185">Reference proteome</keyword>
<feature type="transmembrane region" description="Helical" evidence="6">
    <location>
        <begin position="296"/>
        <end position="313"/>
    </location>
</feature>
<dbReference type="InterPro" id="IPR036259">
    <property type="entry name" value="MFS_trans_sf"/>
</dbReference>
<feature type="transmembrane region" description="Helical" evidence="6">
    <location>
        <begin position="116"/>
        <end position="137"/>
    </location>
</feature>
<dbReference type="PANTHER" id="PTHR23519:SF1">
    <property type="entry name" value="AUTOPHAGY-RELATED PROTEIN 22"/>
    <property type="match status" value="1"/>
</dbReference>
<evidence type="ECO:0000256" key="5">
    <source>
        <dbReference type="ARBA" id="ARBA00023136"/>
    </source>
</evidence>
<dbReference type="Gene3D" id="1.20.1250.20">
    <property type="entry name" value="MFS general substrate transporter like domains"/>
    <property type="match status" value="1"/>
</dbReference>
<name>A0A1H2VXK1_9RHOB</name>
<feature type="transmembrane region" description="Helical" evidence="6">
    <location>
        <begin position="367"/>
        <end position="383"/>
    </location>
</feature>
<keyword evidence="4 6" id="KW-1133">Transmembrane helix</keyword>
<evidence type="ECO:0000313" key="8">
    <source>
        <dbReference type="Proteomes" id="UP000199441"/>
    </source>
</evidence>
<dbReference type="STRING" id="670155.SAMN04488001_1660"/>
<dbReference type="Proteomes" id="UP000199441">
    <property type="component" value="Unassembled WGS sequence"/>
</dbReference>
<dbReference type="Pfam" id="PF11700">
    <property type="entry name" value="ATG22"/>
    <property type="match status" value="1"/>
</dbReference>
<evidence type="ECO:0000256" key="1">
    <source>
        <dbReference type="ARBA" id="ARBA00004127"/>
    </source>
</evidence>
<dbReference type="InterPro" id="IPR024671">
    <property type="entry name" value="Atg22-like"/>
</dbReference>
<accession>A0A1H2VXK1</accession>
<evidence type="ECO:0000313" key="7">
    <source>
        <dbReference type="EMBL" id="SDW73132.1"/>
    </source>
</evidence>
<feature type="transmembrane region" description="Helical" evidence="6">
    <location>
        <begin position="158"/>
        <end position="178"/>
    </location>
</feature>
<sequence length="467" mass="49886">MATSATKRIWGWFMFDWASQPYNTLLLTFIFGPFFAEVVTNQYMLGGMSEKLAKANAQSLWGWALTISGLLIAFSAPVLGAVADSTGRRMPFIWVFSLLYVIGAAGTWLADPQGFHLPLVMGLFIVGLVGMEFATIFTNAMLPELGTREEIGRISGSGWAMGYLGGFLALILALVFLAENSQGRTLIGIAPLGGLDPAAREGTRFVGVFSALWFIVFMVPFFVWVRDPKDRPVRTKGVITAGLRSLVRTIRKLPQSPSLASYLGSSMLYRDALNGMYTFGGVYAVGVLDWSVVDVGVFGILAVIAGALAAYVGGRADSRKGPKPVILVSIFWLIIAAISIVMITPTSIYGVPVSDAGLIAGRTASDIAFYLAGILVGAAGGTIQSASRTMMVRQANPHRMTEAFGLYALAGKATSFLAPGLIALVTMITGSQRIGVTPLIGLFLLGLVLLLWVKPDGEDDAVWDSDI</sequence>
<dbReference type="PANTHER" id="PTHR23519">
    <property type="entry name" value="AUTOPHAGY-RELATED PROTEIN 22"/>
    <property type="match status" value="1"/>
</dbReference>
<dbReference type="RefSeq" id="WP_089946443.1">
    <property type="nucleotide sequence ID" value="NZ_FNOI01000002.1"/>
</dbReference>
<feature type="transmembrane region" description="Helical" evidence="6">
    <location>
        <begin position="205"/>
        <end position="225"/>
    </location>
</feature>
<feature type="transmembrane region" description="Helical" evidence="6">
    <location>
        <begin position="404"/>
        <end position="428"/>
    </location>
</feature>
<evidence type="ECO:0000256" key="3">
    <source>
        <dbReference type="ARBA" id="ARBA00022692"/>
    </source>
</evidence>
<dbReference type="OrthoDB" id="9768783at2"/>
<gene>
    <name evidence="7" type="ORF">SAMN04488001_1660</name>
</gene>
<feature type="transmembrane region" description="Helical" evidence="6">
    <location>
        <begin position="272"/>
        <end position="290"/>
    </location>
</feature>